<evidence type="ECO:0000259" key="10">
    <source>
        <dbReference type="Pfam" id="PF02880"/>
    </source>
</evidence>
<dbReference type="SUPFAM" id="SSF53738">
    <property type="entry name" value="Phosphoglucomutase, first 3 domains"/>
    <property type="match status" value="3"/>
</dbReference>
<dbReference type="Pfam" id="PF02880">
    <property type="entry name" value="PGM_PMM_III"/>
    <property type="match status" value="1"/>
</dbReference>
<dbReference type="InterPro" id="IPR005841">
    <property type="entry name" value="Alpha-D-phosphohexomutase_SF"/>
</dbReference>
<comment type="similarity">
    <text evidence="2">Belongs to the phosphohexose mutase family.</text>
</comment>
<dbReference type="Pfam" id="PF02878">
    <property type="entry name" value="PGM_PMM_I"/>
    <property type="match status" value="1"/>
</dbReference>
<sequence>MIEASIFRDYDVRGTVPDKLSYEAAALVANAFALKLFKEKGRKCKIAVGRDVRPSSEELFRSTVRGLTDAGADVLDAGVCPSPVLYFTSKTTDADGYVMITGSHNPPEYNGMKFGSDTKVYHSGKIQEIYRSILERGYVQAKEKGTVSSRDMAAEYIKWSIEHFAPLKEKISRLPKKPKVVLDCGNGVASRIAPLLFKNIGVEIVPLFCEEDGTFPNHHPDPTVDKNLRDAIDAVREHGADLAAAYDGDADRIVAVTDSGRIIRGDTLLAVFAEDLCRREQNPVIIGDVKASQALYDILEKCGAKAVMWKAGHSMIKDRMLELNAPLAGETSAHIFFNDRFFGFDDGIYASLRLLEIYIDRRLSGEIENADELVKGFPEYINTPEIRLDFSDAEKFSFVEKVKREFEAMSKTTDLIRDINSIDGVRITFEKGWALLRASNTQPAVVLRFEALDKETMGSYILLLEKITGMKIVLPD</sequence>
<evidence type="ECO:0000256" key="4">
    <source>
        <dbReference type="ARBA" id="ARBA00022723"/>
    </source>
</evidence>
<dbReference type="Gene3D" id="3.30.310.50">
    <property type="entry name" value="Alpha-D-phosphohexomutase, C-terminal domain"/>
    <property type="match status" value="1"/>
</dbReference>
<feature type="domain" description="Alpha-D-phosphohexomutase alpha/beta/alpha" evidence="8">
    <location>
        <begin position="6"/>
        <end position="133"/>
    </location>
</feature>
<keyword evidence="6" id="KW-0413">Isomerase</keyword>
<dbReference type="PRINTS" id="PR00509">
    <property type="entry name" value="PGMPMM"/>
</dbReference>
<dbReference type="AlphaFoldDB" id="A0A410K0C4"/>
<evidence type="ECO:0000259" key="8">
    <source>
        <dbReference type="Pfam" id="PF02878"/>
    </source>
</evidence>
<dbReference type="InterPro" id="IPR005845">
    <property type="entry name" value="A-D-PHexomutase_a/b/a-II"/>
</dbReference>
<evidence type="ECO:0000256" key="2">
    <source>
        <dbReference type="ARBA" id="ARBA00010231"/>
    </source>
</evidence>
<keyword evidence="5" id="KW-0460">Magnesium</keyword>
<protein>
    <submittedName>
        <fullName evidence="11">Phosphomannomutase/phosphoglucomutase</fullName>
    </submittedName>
</protein>
<dbReference type="KEGG" id="gtl:EP073_10030"/>
<dbReference type="InterPro" id="IPR005843">
    <property type="entry name" value="A-D-PHexomutase_C"/>
</dbReference>
<dbReference type="SUPFAM" id="SSF55957">
    <property type="entry name" value="Phosphoglucomutase, C-terminal domain"/>
    <property type="match status" value="1"/>
</dbReference>
<proteinExistence type="inferred from homology"/>
<evidence type="ECO:0000313" key="11">
    <source>
        <dbReference type="EMBL" id="QAR33728.1"/>
    </source>
</evidence>
<evidence type="ECO:0000256" key="1">
    <source>
        <dbReference type="ARBA" id="ARBA00001946"/>
    </source>
</evidence>
<dbReference type="PANTHER" id="PTHR43771:SF2">
    <property type="entry name" value="PHOSPHOMANNOMUTASE_PHOSPHOGLUCOMUTASE"/>
    <property type="match status" value="1"/>
</dbReference>
<dbReference type="InterPro" id="IPR005844">
    <property type="entry name" value="A-D-PHexomutase_a/b/a-I"/>
</dbReference>
<dbReference type="CDD" id="cd03089">
    <property type="entry name" value="PMM_PGM"/>
    <property type="match status" value="1"/>
</dbReference>
<dbReference type="PANTHER" id="PTHR43771">
    <property type="entry name" value="PHOSPHOMANNOMUTASE"/>
    <property type="match status" value="1"/>
</dbReference>
<dbReference type="InterPro" id="IPR036900">
    <property type="entry name" value="A-D-PHexomutase_C_sf"/>
</dbReference>
<evidence type="ECO:0000259" key="7">
    <source>
        <dbReference type="Pfam" id="PF00408"/>
    </source>
</evidence>
<keyword evidence="3" id="KW-0597">Phosphoprotein</keyword>
<dbReference type="RefSeq" id="WP_128467014.1">
    <property type="nucleotide sequence ID" value="NZ_CP035108.1"/>
</dbReference>
<dbReference type="InterPro" id="IPR016055">
    <property type="entry name" value="A-D-PHexomutase_a/b/a-I/II/III"/>
</dbReference>
<dbReference type="Pfam" id="PF00408">
    <property type="entry name" value="PGM_PMM_IV"/>
    <property type="match status" value="1"/>
</dbReference>
<feature type="domain" description="Alpha-D-phosphohexomutase alpha/beta/alpha" evidence="10">
    <location>
        <begin position="265"/>
        <end position="361"/>
    </location>
</feature>
<accession>A0A410K0C4</accession>
<reference evidence="11 12" key="1">
    <citation type="submission" date="2019-01" db="EMBL/GenBank/DDBJ databases">
        <title>Geovibrio thiophilus DSM 11263, complete genome.</title>
        <authorList>
            <person name="Spring S."/>
            <person name="Bunk B."/>
            <person name="Sproer C."/>
        </authorList>
    </citation>
    <scope>NUCLEOTIDE SEQUENCE [LARGE SCALE GENOMIC DNA]</scope>
    <source>
        <strain evidence="11 12">DSM 11263</strain>
    </source>
</reference>
<dbReference type="Proteomes" id="UP000287502">
    <property type="component" value="Chromosome"/>
</dbReference>
<feature type="domain" description="Alpha-D-phosphohexomutase C-terminal" evidence="7">
    <location>
        <begin position="385"/>
        <end position="457"/>
    </location>
</feature>
<keyword evidence="12" id="KW-1185">Reference proteome</keyword>
<dbReference type="InterPro" id="IPR005846">
    <property type="entry name" value="A-D-PHexomutase_a/b/a-III"/>
</dbReference>
<evidence type="ECO:0000256" key="6">
    <source>
        <dbReference type="ARBA" id="ARBA00023235"/>
    </source>
</evidence>
<dbReference type="OrthoDB" id="9806956at2"/>
<evidence type="ECO:0000313" key="12">
    <source>
        <dbReference type="Proteomes" id="UP000287502"/>
    </source>
</evidence>
<keyword evidence="4" id="KW-0479">Metal-binding</keyword>
<evidence type="ECO:0000256" key="3">
    <source>
        <dbReference type="ARBA" id="ARBA00022553"/>
    </source>
</evidence>
<evidence type="ECO:0000256" key="5">
    <source>
        <dbReference type="ARBA" id="ARBA00022842"/>
    </source>
</evidence>
<gene>
    <name evidence="11" type="ORF">EP073_10030</name>
</gene>
<name>A0A410K0C4_9BACT</name>
<dbReference type="Pfam" id="PF02879">
    <property type="entry name" value="PGM_PMM_II"/>
    <property type="match status" value="1"/>
</dbReference>
<evidence type="ECO:0000259" key="9">
    <source>
        <dbReference type="Pfam" id="PF02879"/>
    </source>
</evidence>
<feature type="domain" description="Alpha-D-phosphohexomutase alpha/beta/alpha" evidence="9">
    <location>
        <begin position="167"/>
        <end position="260"/>
    </location>
</feature>
<dbReference type="GO" id="GO:0046872">
    <property type="term" value="F:metal ion binding"/>
    <property type="evidence" value="ECO:0007669"/>
    <property type="project" value="UniProtKB-KW"/>
</dbReference>
<comment type="cofactor">
    <cofactor evidence="1">
        <name>Mg(2+)</name>
        <dbReference type="ChEBI" id="CHEBI:18420"/>
    </cofactor>
</comment>
<dbReference type="EMBL" id="CP035108">
    <property type="protein sequence ID" value="QAR33728.1"/>
    <property type="molecule type" value="Genomic_DNA"/>
</dbReference>
<organism evidence="11 12">
    <name type="scientific">Geovibrio thiophilus</name>
    <dbReference type="NCBI Taxonomy" id="139438"/>
    <lineage>
        <taxon>Bacteria</taxon>
        <taxon>Pseudomonadati</taxon>
        <taxon>Deferribacterota</taxon>
        <taxon>Deferribacteres</taxon>
        <taxon>Deferribacterales</taxon>
        <taxon>Geovibrionaceae</taxon>
        <taxon>Geovibrio</taxon>
    </lineage>
</organism>
<dbReference type="Gene3D" id="3.40.120.10">
    <property type="entry name" value="Alpha-D-Glucose-1,6-Bisphosphate, subunit A, domain 3"/>
    <property type="match status" value="3"/>
</dbReference>
<dbReference type="GO" id="GO:0016868">
    <property type="term" value="F:intramolecular phosphotransferase activity"/>
    <property type="evidence" value="ECO:0007669"/>
    <property type="project" value="InterPro"/>
</dbReference>
<dbReference type="GO" id="GO:0005975">
    <property type="term" value="P:carbohydrate metabolic process"/>
    <property type="evidence" value="ECO:0007669"/>
    <property type="project" value="InterPro"/>
</dbReference>